<organism evidence="5 6">
    <name type="scientific">Paralcaligenes ureilyticus</name>
    <dbReference type="NCBI Taxonomy" id="627131"/>
    <lineage>
        <taxon>Bacteria</taxon>
        <taxon>Pseudomonadati</taxon>
        <taxon>Pseudomonadota</taxon>
        <taxon>Betaproteobacteria</taxon>
        <taxon>Burkholderiales</taxon>
        <taxon>Alcaligenaceae</taxon>
        <taxon>Paralcaligenes</taxon>
    </lineage>
</organism>
<dbReference type="EMBL" id="SMAJ01000002">
    <property type="protein sequence ID" value="TCT10428.1"/>
    <property type="molecule type" value="Genomic_DNA"/>
</dbReference>
<dbReference type="Pfam" id="PF10614">
    <property type="entry name" value="CsgF"/>
    <property type="match status" value="1"/>
</dbReference>
<comment type="caution">
    <text evidence="5">The sequence shown here is derived from an EMBL/GenBank/DDBJ whole genome shotgun (WGS) entry which is preliminary data.</text>
</comment>
<comment type="function">
    <text evidence="1">May be involved in the biogenesis of curli organelles.</text>
</comment>
<feature type="signal peptide" evidence="4">
    <location>
        <begin position="1"/>
        <end position="31"/>
    </location>
</feature>
<evidence type="ECO:0000256" key="1">
    <source>
        <dbReference type="ARBA" id="ARBA00003989"/>
    </source>
</evidence>
<evidence type="ECO:0000313" key="6">
    <source>
        <dbReference type="Proteomes" id="UP000295525"/>
    </source>
</evidence>
<dbReference type="RefSeq" id="WP_243700771.1">
    <property type="nucleotide sequence ID" value="NZ_SMAJ01000002.1"/>
</dbReference>
<evidence type="ECO:0000256" key="4">
    <source>
        <dbReference type="SAM" id="SignalP"/>
    </source>
</evidence>
<evidence type="ECO:0000256" key="2">
    <source>
        <dbReference type="ARBA" id="ARBA00014031"/>
    </source>
</evidence>
<evidence type="ECO:0000313" key="5">
    <source>
        <dbReference type="EMBL" id="TCT10428.1"/>
    </source>
</evidence>
<accession>A0A4V2UZ98</accession>
<keyword evidence="3 4" id="KW-0732">Signal</keyword>
<reference evidence="5 6" key="1">
    <citation type="submission" date="2019-03" db="EMBL/GenBank/DDBJ databases">
        <title>Genomic Encyclopedia of Type Strains, Phase IV (KMG-IV): sequencing the most valuable type-strain genomes for metagenomic binning, comparative biology and taxonomic classification.</title>
        <authorList>
            <person name="Goeker M."/>
        </authorList>
    </citation>
    <scope>NUCLEOTIDE SEQUENCE [LARGE SCALE GENOMIC DNA]</scope>
    <source>
        <strain evidence="5 6">DSM 24591</strain>
    </source>
</reference>
<sequence>MKNTRMSTQIKSGLRVSMVLLAWAACGSAYATEMVYVPLNPSFGGNPLNGPNLLNTAQATNTHTDPNAPDLSALGAATQQTPLQQFNDTLQRSILSSVAASATSSIIGPNGTLHPGTIQTGNFTISVVDAGGGLLTITTTDKTTGAQTSFQVGQ</sequence>
<proteinExistence type="predicted"/>
<dbReference type="InterPro" id="IPR018893">
    <property type="entry name" value="T8SS_CsgF"/>
</dbReference>
<dbReference type="Proteomes" id="UP000295525">
    <property type="component" value="Unassembled WGS sequence"/>
</dbReference>
<dbReference type="PROSITE" id="PS51257">
    <property type="entry name" value="PROKAR_LIPOPROTEIN"/>
    <property type="match status" value="1"/>
</dbReference>
<keyword evidence="6" id="KW-1185">Reference proteome</keyword>
<feature type="chain" id="PRO_5020761557" description="Curli production assembly/transport component CsgF" evidence="4">
    <location>
        <begin position="32"/>
        <end position="154"/>
    </location>
</feature>
<dbReference type="AlphaFoldDB" id="A0A4V2UZ98"/>
<protein>
    <recommendedName>
        <fullName evidence="2">Curli production assembly/transport component CsgF</fullName>
    </recommendedName>
</protein>
<name>A0A4V2UZ98_9BURK</name>
<gene>
    <name evidence="5" type="ORF">EDC26_102388</name>
</gene>
<evidence type="ECO:0000256" key="3">
    <source>
        <dbReference type="ARBA" id="ARBA00022729"/>
    </source>
</evidence>